<evidence type="ECO:0000313" key="2">
    <source>
        <dbReference type="Proteomes" id="UP000078516"/>
    </source>
</evidence>
<keyword evidence="2" id="KW-1185">Reference proteome</keyword>
<reference evidence="1 2" key="1">
    <citation type="submission" date="2016-04" db="EMBL/GenBank/DDBJ databases">
        <title>Draft genome of an Enterococcus thailandicus strain isolated from bovine feces.</title>
        <authorList>
            <person name="Beukers A.G."/>
            <person name="Zaheer R."/>
            <person name="Goji N."/>
            <person name="Cook S.R."/>
            <person name="Amoako K."/>
            <person name="Chaves A.V."/>
            <person name="Ward M.P."/>
            <person name="Mcallister T.A."/>
        </authorList>
    </citation>
    <scope>NUCLEOTIDE SEQUENCE [LARGE SCALE GENOMIC DNA]</scope>
    <source>
        <strain evidence="1 2">F0711D 46</strain>
    </source>
</reference>
<evidence type="ECO:0000313" key="1">
    <source>
        <dbReference type="EMBL" id="OAQ57065.1"/>
    </source>
</evidence>
<organism evidence="1 2">
    <name type="scientific">Enterococcus thailandicus</name>
    <dbReference type="NCBI Taxonomy" id="417368"/>
    <lineage>
        <taxon>Bacteria</taxon>
        <taxon>Bacillati</taxon>
        <taxon>Bacillota</taxon>
        <taxon>Bacilli</taxon>
        <taxon>Lactobacillales</taxon>
        <taxon>Enterococcaceae</taxon>
        <taxon>Enterococcus</taxon>
    </lineage>
</organism>
<protein>
    <submittedName>
        <fullName evidence="1">Uncharacterized protein</fullName>
    </submittedName>
</protein>
<dbReference type="RefSeq" id="WP_067480991.1">
    <property type="nucleotide sequence ID" value="NZ_LWMN01000001.1"/>
</dbReference>
<proteinExistence type="predicted"/>
<dbReference type="Proteomes" id="UP000078516">
    <property type="component" value="Unassembled WGS sequence"/>
</dbReference>
<dbReference type="EMBL" id="LWMN01000001">
    <property type="protein sequence ID" value="OAQ57065.1"/>
    <property type="molecule type" value="Genomic_DNA"/>
</dbReference>
<sequence>MTKKGIKEHGYVVKKSVYQGSDGVQVDSSKEASLFTSYQEAKLVADNTGGRPIKVLRKSGLNNQEWMKK</sequence>
<dbReference type="AlphaFoldDB" id="A0A179EV36"/>
<name>A0A179EV36_ENTTH</name>
<gene>
    <name evidence="1" type="ORF">A6E74_01430</name>
</gene>
<accession>A0A179EV36</accession>
<comment type="caution">
    <text evidence="1">The sequence shown here is derived from an EMBL/GenBank/DDBJ whole genome shotgun (WGS) entry which is preliminary data.</text>
</comment>